<protein>
    <submittedName>
        <fullName evidence="3">Uncharacterized protein</fullName>
    </submittedName>
</protein>
<dbReference type="InterPro" id="IPR036907">
    <property type="entry name" value="5'-Nucleotdase_C_sf"/>
</dbReference>
<dbReference type="SUPFAM" id="SSF56300">
    <property type="entry name" value="Metallo-dependent phosphatases"/>
    <property type="match status" value="1"/>
</dbReference>
<feature type="domain" description="Calcineurin-like phosphoesterase" evidence="1">
    <location>
        <begin position="47"/>
        <end position="277"/>
    </location>
</feature>
<dbReference type="FunFam" id="3.60.21.10:FF:000043">
    <property type="entry name" value="Ser/Thr protein phosphatase family"/>
    <property type="match status" value="1"/>
</dbReference>
<dbReference type="Pfam" id="PF21953">
    <property type="entry name" value="NadN_nucleosid_C"/>
    <property type="match status" value="1"/>
</dbReference>
<dbReference type="PANTHER" id="PTHR11575">
    <property type="entry name" value="5'-NUCLEOTIDASE-RELATED"/>
    <property type="match status" value="1"/>
</dbReference>
<evidence type="ECO:0000259" key="2">
    <source>
        <dbReference type="Pfam" id="PF21953"/>
    </source>
</evidence>
<feature type="domain" description="Putative 5'-nucleotidase C-terminal" evidence="2">
    <location>
        <begin position="368"/>
        <end position="547"/>
    </location>
</feature>
<dbReference type="PIRSF" id="PIRSF017316">
    <property type="entry name" value="Pesterase_C1039"/>
    <property type="match status" value="1"/>
</dbReference>
<evidence type="ECO:0000313" key="3">
    <source>
        <dbReference type="EMBL" id="QLL32475.1"/>
    </source>
</evidence>
<dbReference type="InterPro" id="IPR004843">
    <property type="entry name" value="Calcineurin-like_PHP"/>
</dbReference>
<name>A0A7G3ZG39_9SACH</name>
<dbReference type="PANTHER" id="PTHR11575:SF22">
    <property type="entry name" value="ADL392WP"/>
    <property type="match status" value="1"/>
</dbReference>
<dbReference type="CDD" id="cd07407">
    <property type="entry name" value="MPP_YHR202W_N"/>
    <property type="match status" value="1"/>
</dbReference>
<dbReference type="GO" id="GO:0009166">
    <property type="term" value="P:nucleotide catabolic process"/>
    <property type="evidence" value="ECO:0007669"/>
    <property type="project" value="InterPro"/>
</dbReference>
<dbReference type="GeneID" id="59325611"/>
<sequence>MKLLPKLQLLAVPGSALSLQHPFLSEPNDASEISSPYIRDVRVGQLNFLHTTDTHGWLGSHLLQPDYDADWGDFVSFAADFKRNRLDETQDLLLIDTGDKHDGNGLSDATTPNGFETTRIFNEQDYDLMTLGNHELYLPENSVLEYSTATSAKFKDKYVSSNVEFINDTGDPVPFGNKYRYFETQNSKIRVLAFSFMFNFRRFNNRTNVVPPMEEVSKNWFKEVTKKYSEGKVDLILVFGHMPVTDLEDFEMVKLHHYLRNIYPDTVIQYFGGHSHIRDYAILDEKATALQSGRFAETLGFLSIDNVTYENPRFFRRYIDFSKRSFKHHSKVNKQEIGSTKGREISERIKHLRKKLNLDEVIGYVPQNYYMSARPLQSEDNIYHLITHKILPRLKSHHTNTSIGRYIMINTGAVRYDLFKGPFTLDSEYIVLPFANDWKYLELPNRIASKVEAYLNKGPAIASLAPPHTAAPYVANSLAVCPIIRDPALTEGYTTADDGGCKGDDIKHRSQIQYHIPNVVQNVELKSTGPDDVVHFIFYSFLQRNVLQAVNKIASDEGNQNLRYDESSCEHYGGSSTKVLLREYIKEISR</sequence>
<dbReference type="GO" id="GO:0016787">
    <property type="term" value="F:hydrolase activity"/>
    <property type="evidence" value="ECO:0007669"/>
    <property type="project" value="InterPro"/>
</dbReference>
<dbReference type="RefSeq" id="XP_037139150.1">
    <property type="nucleotide sequence ID" value="XM_037283254.1"/>
</dbReference>
<keyword evidence="4" id="KW-1185">Reference proteome</keyword>
<dbReference type="AlphaFoldDB" id="A0A7G3ZG39"/>
<dbReference type="KEGG" id="tgb:HG536_0C06440"/>
<evidence type="ECO:0000259" key="1">
    <source>
        <dbReference type="Pfam" id="PF00149"/>
    </source>
</evidence>
<accession>A0A7G3ZG39</accession>
<dbReference type="InterPro" id="IPR014485">
    <property type="entry name" value="Pesterase_C1039"/>
</dbReference>
<dbReference type="Gene3D" id="3.90.780.10">
    <property type="entry name" value="5'-Nucleotidase, C-terminal domain"/>
    <property type="match status" value="2"/>
</dbReference>
<dbReference type="GO" id="GO:0005829">
    <property type="term" value="C:cytosol"/>
    <property type="evidence" value="ECO:0007669"/>
    <property type="project" value="TreeGrafter"/>
</dbReference>
<reference evidence="3 4" key="1">
    <citation type="submission" date="2020-06" db="EMBL/GenBank/DDBJ databases">
        <title>The yeast mating-type switching endonuclease HO is a domesticated member of an unorthodox homing genetic element family.</title>
        <authorList>
            <person name="Coughlan A.Y."/>
            <person name="Lombardi L."/>
            <person name="Braun-Galleani S."/>
            <person name="Martos A.R."/>
            <person name="Galeote V."/>
            <person name="Bigey F."/>
            <person name="Dequin S."/>
            <person name="Byrne K.P."/>
            <person name="Wolfe K.H."/>
        </authorList>
    </citation>
    <scope>NUCLEOTIDE SEQUENCE [LARGE SCALE GENOMIC DNA]</scope>
    <source>
        <strain evidence="3 4">CBS764</strain>
    </source>
</reference>
<dbReference type="InterPro" id="IPR006179">
    <property type="entry name" value="5_nucleotidase/apyrase"/>
</dbReference>
<dbReference type="InterPro" id="IPR053828">
    <property type="entry name" value="Nucleosidase_C"/>
</dbReference>
<dbReference type="OrthoDB" id="7722975at2759"/>
<dbReference type="SUPFAM" id="SSF55816">
    <property type="entry name" value="5'-nucleotidase (syn. UDP-sugar hydrolase), C-terminal domain"/>
    <property type="match status" value="1"/>
</dbReference>
<organism evidence="3 4">
    <name type="scientific">Torulaspora globosa</name>
    <dbReference type="NCBI Taxonomy" id="48254"/>
    <lineage>
        <taxon>Eukaryota</taxon>
        <taxon>Fungi</taxon>
        <taxon>Dikarya</taxon>
        <taxon>Ascomycota</taxon>
        <taxon>Saccharomycotina</taxon>
        <taxon>Saccharomycetes</taxon>
        <taxon>Saccharomycetales</taxon>
        <taxon>Saccharomycetaceae</taxon>
        <taxon>Torulaspora</taxon>
    </lineage>
</organism>
<dbReference type="InterPro" id="IPR029052">
    <property type="entry name" value="Metallo-depent_PP-like"/>
</dbReference>
<dbReference type="EMBL" id="CP059248">
    <property type="protein sequence ID" value="QLL32475.1"/>
    <property type="molecule type" value="Genomic_DNA"/>
</dbReference>
<dbReference type="InterPro" id="IPR041823">
    <property type="entry name" value="YHR202W_N"/>
</dbReference>
<dbReference type="GO" id="GO:0005576">
    <property type="term" value="C:extracellular region"/>
    <property type="evidence" value="ECO:0007669"/>
    <property type="project" value="UniProtKB-ARBA"/>
</dbReference>
<proteinExistence type="predicted"/>
<gene>
    <name evidence="3" type="ORF">HG536_0C06440</name>
</gene>
<dbReference type="Pfam" id="PF00149">
    <property type="entry name" value="Metallophos"/>
    <property type="match status" value="1"/>
</dbReference>
<dbReference type="Proteomes" id="UP000515788">
    <property type="component" value="Chromosome 3"/>
</dbReference>
<dbReference type="Gene3D" id="3.60.21.10">
    <property type="match status" value="1"/>
</dbReference>
<evidence type="ECO:0000313" key="4">
    <source>
        <dbReference type="Proteomes" id="UP000515788"/>
    </source>
</evidence>